<evidence type="ECO:0000256" key="7">
    <source>
        <dbReference type="ARBA" id="ARBA00022777"/>
    </source>
</evidence>
<reference evidence="14 15" key="1">
    <citation type="journal article" date="2015" name="Nat. Commun.">
        <title>Outbred genome sequencing and CRISPR/Cas9 gene editing in butterflies.</title>
        <authorList>
            <person name="Li X."/>
            <person name="Fan D."/>
            <person name="Zhang W."/>
            <person name="Liu G."/>
            <person name="Zhang L."/>
            <person name="Zhao L."/>
            <person name="Fang X."/>
            <person name="Chen L."/>
            <person name="Dong Y."/>
            <person name="Chen Y."/>
            <person name="Ding Y."/>
            <person name="Zhao R."/>
            <person name="Feng M."/>
            <person name="Zhu Y."/>
            <person name="Feng Y."/>
            <person name="Jiang X."/>
            <person name="Zhu D."/>
            <person name="Xiang H."/>
            <person name="Feng X."/>
            <person name="Li S."/>
            <person name="Wang J."/>
            <person name="Zhang G."/>
            <person name="Kronforst M.R."/>
            <person name="Wang W."/>
        </authorList>
    </citation>
    <scope>NUCLEOTIDE SEQUENCE [LARGE SCALE GENOMIC DNA]</scope>
    <source>
        <strain evidence="14">Ya'a_city_454_Px</strain>
        <tissue evidence="14">Whole body</tissue>
    </source>
</reference>
<dbReference type="GO" id="GO:0005829">
    <property type="term" value="C:cytosol"/>
    <property type="evidence" value="ECO:0007669"/>
    <property type="project" value="TreeGrafter"/>
</dbReference>
<evidence type="ECO:0000256" key="5">
    <source>
        <dbReference type="ARBA" id="ARBA00022723"/>
    </source>
</evidence>
<accession>A0A194PGS7</accession>
<keyword evidence="6 12" id="KW-0547">Nucleotide-binding</keyword>
<feature type="binding site" evidence="12">
    <location>
        <begin position="20"/>
        <end position="22"/>
    </location>
    <ligand>
        <name>substrate</name>
    </ligand>
</feature>
<evidence type="ECO:0000256" key="1">
    <source>
        <dbReference type="ARBA" id="ARBA00005380"/>
    </source>
</evidence>
<comment type="pathway">
    <text evidence="12">Carbohydrate metabolism; D-ribose degradation; D-ribose 5-phosphate from beta-D-ribopyranose: step 2/2.</text>
</comment>
<feature type="active site" description="Proton acceptor" evidence="12">
    <location>
        <position position="259"/>
    </location>
</feature>
<evidence type="ECO:0000256" key="6">
    <source>
        <dbReference type="ARBA" id="ARBA00022741"/>
    </source>
</evidence>
<feature type="binding site" evidence="12">
    <location>
        <position position="300"/>
    </location>
    <ligand>
        <name>K(+)</name>
        <dbReference type="ChEBI" id="CHEBI:29103"/>
    </ligand>
</feature>
<keyword evidence="9 12" id="KW-0460">Magnesium</keyword>
<feature type="binding site" evidence="12">
    <location>
        <begin position="48"/>
        <end position="52"/>
    </location>
    <ligand>
        <name>substrate</name>
    </ligand>
</feature>
<dbReference type="CDD" id="cd01174">
    <property type="entry name" value="ribokinase"/>
    <property type="match status" value="1"/>
</dbReference>
<feature type="binding site" evidence="12">
    <location>
        <position position="255"/>
    </location>
    <ligand>
        <name>K(+)</name>
        <dbReference type="ChEBI" id="CHEBI:29103"/>
    </ligand>
</feature>
<dbReference type="InterPro" id="IPR002173">
    <property type="entry name" value="Carboh/pur_kinase_PfkB_CS"/>
</dbReference>
<proteinExistence type="inferred from homology"/>
<feature type="binding site" evidence="12">
    <location>
        <position position="190"/>
    </location>
    <ligand>
        <name>ATP</name>
        <dbReference type="ChEBI" id="CHEBI:30616"/>
    </ligand>
</feature>
<protein>
    <recommendedName>
        <fullName evidence="3 12">Ribokinase</fullName>
        <shortName evidence="12">RK</shortName>
        <ecNumber evidence="2 12">2.7.1.15</ecNumber>
    </recommendedName>
</protein>
<evidence type="ECO:0000313" key="14">
    <source>
        <dbReference type="EMBL" id="KPI92591.1"/>
    </source>
</evidence>
<evidence type="ECO:0000256" key="4">
    <source>
        <dbReference type="ARBA" id="ARBA00022679"/>
    </source>
</evidence>
<comment type="cofactor">
    <cofactor evidence="12">
        <name>Mg(2+)</name>
        <dbReference type="ChEBI" id="CHEBI:18420"/>
    </cofactor>
    <text evidence="12">Requires a divalent cation, most likely magnesium in vivo, as an electrophilic catalyst to aid phosphoryl group transfer. It is the chelate of the metal and the nucleotide that is the actual substrate.</text>
</comment>
<comment type="catalytic activity">
    <reaction evidence="12">
        <text>D-ribose + ATP = D-ribose 5-phosphate + ADP + H(+)</text>
        <dbReference type="Rhea" id="RHEA:13697"/>
        <dbReference type="ChEBI" id="CHEBI:15378"/>
        <dbReference type="ChEBI" id="CHEBI:30616"/>
        <dbReference type="ChEBI" id="CHEBI:47013"/>
        <dbReference type="ChEBI" id="CHEBI:78346"/>
        <dbReference type="ChEBI" id="CHEBI:456216"/>
        <dbReference type="EC" id="2.7.1.15"/>
    </reaction>
</comment>
<dbReference type="GO" id="GO:0019303">
    <property type="term" value="P:D-ribose catabolic process"/>
    <property type="evidence" value="ECO:0007669"/>
    <property type="project" value="UniProtKB-UniRule"/>
</dbReference>
<comment type="subunit">
    <text evidence="12">Homodimer.</text>
</comment>
<keyword evidence="5 12" id="KW-0479">Metal-binding</keyword>
<evidence type="ECO:0000313" key="15">
    <source>
        <dbReference type="Proteomes" id="UP000053268"/>
    </source>
</evidence>
<organism evidence="14 15">
    <name type="scientific">Papilio xuthus</name>
    <name type="common">Asian swallowtail butterfly</name>
    <dbReference type="NCBI Taxonomy" id="66420"/>
    <lineage>
        <taxon>Eukaryota</taxon>
        <taxon>Metazoa</taxon>
        <taxon>Ecdysozoa</taxon>
        <taxon>Arthropoda</taxon>
        <taxon>Hexapoda</taxon>
        <taxon>Insecta</taxon>
        <taxon>Pterygota</taxon>
        <taxon>Neoptera</taxon>
        <taxon>Endopterygota</taxon>
        <taxon>Lepidoptera</taxon>
        <taxon>Glossata</taxon>
        <taxon>Ditrysia</taxon>
        <taxon>Papilionoidea</taxon>
        <taxon>Papilionidae</taxon>
        <taxon>Papilioninae</taxon>
        <taxon>Papilio</taxon>
    </lineage>
</organism>
<dbReference type="InterPro" id="IPR011611">
    <property type="entry name" value="PfkB_dom"/>
</dbReference>
<feature type="binding site" evidence="12">
    <location>
        <position position="291"/>
    </location>
    <ligand>
        <name>K(+)</name>
        <dbReference type="ChEBI" id="CHEBI:29103"/>
    </ligand>
</feature>
<dbReference type="AlphaFoldDB" id="A0A194PGS7"/>
<keyword evidence="4 12" id="KW-0808">Transferase</keyword>
<feature type="binding site" evidence="12">
    <location>
        <position position="253"/>
    </location>
    <ligand>
        <name>K(+)</name>
        <dbReference type="ChEBI" id="CHEBI:29103"/>
    </ligand>
</feature>
<feature type="binding site" evidence="12">
    <location>
        <position position="296"/>
    </location>
    <ligand>
        <name>K(+)</name>
        <dbReference type="ChEBI" id="CHEBI:29103"/>
    </ligand>
</feature>
<dbReference type="SUPFAM" id="SSF53613">
    <property type="entry name" value="Ribokinase-like"/>
    <property type="match status" value="1"/>
</dbReference>
<evidence type="ECO:0000256" key="3">
    <source>
        <dbReference type="ARBA" id="ARBA00016943"/>
    </source>
</evidence>
<feature type="binding site" evidence="12">
    <location>
        <position position="259"/>
    </location>
    <ligand>
        <name>substrate</name>
    </ligand>
</feature>
<evidence type="ECO:0000256" key="10">
    <source>
        <dbReference type="ARBA" id="ARBA00022958"/>
    </source>
</evidence>
<dbReference type="PANTHER" id="PTHR10584">
    <property type="entry name" value="SUGAR KINASE"/>
    <property type="match status" value="1"/>
</dbReference>
<dbReference type="InterPro" id="IPR029056">
    <property type="entry name" value="Ribokinase-like"/>
</dbReference>
<comment type="subcellular location">
    <subcellularLocation>
        <location evidence="12">Cytoplasm</location>
    </subcellularLocation>
    <subcellularLocation>
        <location evidence="12">Nucleus</location>
    </subcellularLocation>
</comment>
<dbReference type="PANTHER" id="PTHR10584:SF166">
    <property type="entry name" value="RIBOKINASE"/>
    <property type="match status" value="1"/>
</dbReference>
<gene>
    <name evidence="14" type="ORF">RR46_13812</name>
</gene>
<dbReference type="EC" id="2.7.1.15" evidence="2 12"/>
<dbReference type="UniPathway" id="UPA00916">
    <property type="reaction ID" value="UER00889"/>
</dbReference>
<comment type="similarity">
    <text evidence="12">Belongs to the carbohydrate kinase PfkB family. Ribokinase subfamily.</text>
</comment>
<evidence type="ECO:0000256" key="12">
    <source>
        <dbReference type="HAMAP-Rule" id="MF_03215"/>
    </source>
</evidence>
<dbReference type="STRING" id="66420.A0A194PGS7"/>
<keyword evidence="10 12" id="KW-0630">Potassium</keyword>
<dbReference type="GO" id="GO:0046872">
    <property type="term" value="F:metal ion binding"/>
    <property type="evidence" value="ECO:0007669"/>
    <property type="project" value="UniProtKB-KW"/>
</dbReference>
<dbReference type="Gene3D" id="3.40.1190.20">
    <property type="match status" value="1"/>
</dbReference>
<feature type="binding site" evidence="12">
    <location>
        <begin position="225"/>
        <end position="230"/>
    </location>
    <ligand>
        <name>ATP</name>
        <dbReference type="ChEBI" id="CHEBI:30616"/>
    </ligand>
</feature>
<evidence type="ECO:0000256" key="11">
    <source>
        <dbReference type="ARBA" id="ARBA00023277"/>
    </source>
</evidence>
<evidence type="ECO:0000256" key="2">
    <source>
        <dbReference type="ARBA" id="ARBA00012035"/>
    </source>
</evidence>
<feature type="binding site" evidence="12">
    <location>
        <begin position="258"/>
        <end position="259"/>
    </location>
    <ligand>
        <name>ATP</name>
        <dbReference type="ChEBI" id="CHEBI:30616"/>
    </ligand>
</feature>
<name>A0A194PGS7_PAPXU</name>
<dbReference type="PROSITE" id="PS00584">
    <property type="entry name" value="PFKB_KINASES_2"/>
    <property type="match status" value="1"/>
</dbReference>
<keyword evidence="11 12" id="KW-0119">Carbohydrate metabolism</keyword>
<dbReference type="Pfam" id="PF00294">
    <property type="entry name" value="PfkB"/>
    <property type="match status" value="1"/>
</dbReference>
<evidence type="ECO:0000256" key="9">
    <source>
        <dbReference type="ARBA" id="ARBA00022842"/>
    </source>
</evidence>
<dbReference type="EMBL" id="KQ459604">
    <property type="protein sequence ID" value="KPI92591.1"/>
    <property type="molecule type" value="Genomic_DNA"/>
</dbReference>
<comment type="function">
    <text evidence="12">Catalyzes the phosphorylation of ribose at O-5 in a reaction requiring ATP and magnesium. The resulting D-ribose-5-phosphate can then be used either for sythesis of nucleotides, histidine, and tryptophan, or as a component of the pentose phosphate pathway.</text>
</comment>
<dbReference type="GO" id="GO:0005524">
    <property type="term" value="F:ATP binding"/>
    <property type="evidence" value="ECO:0007669"/>
    <property type="project" value="UniProtKB-UniRule"/>
</dbReference>
<keyword evidence="12" id="KW-0963">Cytoplasm</keyword>
<feature type="binding site" evidence="12">
    <location>
        <position position="294"/>
    </location>
    <ligand>
        <name>K(+)</name>
        <dbReference type="ChEBI" id="CHEBI:29103"/>
    </ligand>
</feature>
<comment type="similarity">
    <text evidence="1">Belongs to the carbohydrate kinase pfkB family.</text>
</comment>
<dbReference type="PRINTS" id="PR00990">
    <property type="entry name" value="RIBOKINASE"/>
</dbReference>
<evidence type="ECO:0000259" key="13">
    <source>
        <dbReference type="Pfam" id="PF00294"/>
    </source>
</evidence>
<dbReference type="NCBIfam" id="TIGR02152">
    <property type="entry name" value="D_ribokin_bact"/>
    <property type="match status" value="1"/>
</dbReference>
<sequence length="317" mass="34270">MNTGDEKRSNHKIVVVGSSSVDFTTYAPRLPNPGETLHGYKFVTSYGGKGANQCVAAAKLGANTYMISRLGDDKWGVEYKKYLKELGVDVRHVTLTCNVSTGIAQIMVAENGENQIVIVPGANNHLSCMDIKAAEDIIETADIIIGQLETPFESTLEAFKRCKGLKLFNAAPAIKNTEFIFPYCSILCLNETEASLYVGFAVDLTNGSLALKKILESGCEKVIITLGDKGAIYSSKQDSKCIHVCCETVVPVDTTGAGDAFVGALATYLVTHKDYPLHQIIGAACAVATMSVTKEGTQTSYPTRFDAFAKEYEYKEL</sequence>
<feature type="domain" description="Carbohydrate kinase PfkB" evidence="13">
    <location>
        <begin position="11"/>
        <end position="304"/>
    </location>
</feature>
<keyword evidence="15" id="KW-1185">Reference proteome</keyword>
<dbReference type="HAMAP" id="MF_01987">
    <property type="entry name" value="Ribokinase"/>
    <property type="match status" value="1"/>
</dbReference>
<dbReference type="GO" id="GO:0004747">
    <property type="term" value="F:ribokinase activity"/>
    <property type="evidence" value="ECO:0007669"/>
    <property type="project" value="UniProtKB-UniRule"/>
</dbReference>
<feature type="binding site" evidence="12">
    <location>
        <position position="149"/>
    </location>
    <ligand>
        <name>substrate</name>
    </ligand>
</feature>
<comment type="activity regulation">
    <text evidence="12">Activated by a monovalent cation that binds near, but not in, the active site. The most likely occupant of the site in vivo is potassium. Ion binding induces a conformational change that may alter substrate affinity.</text>
</comment>
<evidence type="ECO:0000256" key="8">
    <source>
        <dbReference type="ARBA" id="ARBA00022840"/>
    </source>
</evidence>
<dbReference type="Proteomes" id="UP000053268">
    <property type="component" value="Unassembled WGS sequence"/>
</dbReference>
<comment type="caution">
    <text evidence="12">Lacks conserved residue(s) required for the propagation of feature annotation.</text>
</comment>
<dbReference type="InterPro" id="IPR002139">
    <property type="entry name" value="Ribo/fructo_kinase"/>
</dbReference>
<keyword evidence="7 12" id="KW-0418">Kinase</keyword>
<dbReference type="InterPro" id="IPR011877">
    <property type="entry name" value="Ribokinase"/>
</dbReference>
<keyword evidence="8 12" id="KW-0067">ATP-binding</keyword>
<keyword evidence="12" id="KW-0539">Nucleus</keyword>
<dbReference type="GO" id="GO:0005634">
    <property type="term" value="C:nucleus"/>
    <property type="evidence" value="ECO:0007669"/>
    <property type="project" value="UniProtKB-SubCell"/>
</dbReference>